<dbReference type="EMBL" id="QJSW01000006">
    <property type="protein sequence ID" value="PYE49295.1"/>
    <property type="molecule type" value="Genomic_DNA"/>
</dbReference>
<reference evidence="2 4" key="2">
    <citation type="submission" date="2020-06" db="EMBL/GenBank/DDBJ databases">
        <title>Complete genome of Paenibacillus barcinonensis KACC11450.</title>
        <authorList>
            <person name="Kim M."/>
            <person name="Park Y.-J."/>
            <person name="Shin J.-H."/>
        </authorList>
    </citation>
    <scope>NUCLEOTIDE SEQUENCE [LARGE SCALE GENOMIC DNA]</scope>
    <source>
        <strain evidence="2 4">KACC11450</strain>
    </source>
</reference>
<reference evidence="1 3" key="1">
    <citation type="submission" date="2018-06" db="EMBL/GenBank/DDBJ databases">
        <title>Genomic Encyclopedia of Type Strains, Phase III (KMG-III): the genomes of soil and plant-associated and newly described type strains.</title>
        <authorList>
            <person name="Whitman W."/>
        </authorList>
    </citation>
    <scope>NUCLEOTIDE SEQUENCE [LARGE SCALE GENOMIC DNA]</scope>
    <source>
        <strain evidence="1 3">CECT 7022</strain>
    </source>
</reference>
<protein>
    <submittedName>
        <fullName evidence="1">Uncharacterized protein</fullName>
    </submittedName>
</protein>
<dbReference type="Proteomes" id="UP000509327">
    <property type="component" value="Chromosome"/>
</dbReference>
<evidence type="ECO:0000313" key="3">
    <source>
        <dbReference type="Proteomes" id="UP000247790"/>
    </source>
</evidence>
<keyword evidence="4" id="KW-1185">Reference proteome</keyword>
<evidence type="ECO:0000313" key="1">
    <source>
        <dbReference type="EMBL" id="PYE49295.1"/>
    </source>
</evidence>
<proteinExistence type="predicted"/>
<dbReference type="Proteomes" id="UP000247790">
    <property type="component" value="Unassembled WGS sequence"/>
</dbReference>
<name>A0A2V4V970_PAEBA</name>
<dbReference type="EMBL" id="CP054614">
    <property type="protein sequence ID" value="QKS55513.1"/>
    <property type="molecule type" value="Genomic_DNA"/>
</dbReference>
<gene>
    <name evidence="1" type="ORF">DFQ00_106281</name>
    <name evidence="2" type="ORF">HUB98_03740</name>
</gene>
<dbReference type="RefSeq" id="WP_110896801.1">
    <property type="nucleotide sequence ID" value="NZ_CP054614.1"/>
</dbReference>
<organism evidence="1 3">
    <name type="scientific">Paenibacillus barcinonensis</name>
    <dbReference type="NCBI Taxonomy" id="198119"/>
    <lineage>
        <taxon>Bacteria</taxon>
        <taxon>Bacillati</taxon>
        <taxon>Bacillota</taxon>
        <taxon>Bacilli</taxon>
        <taxon>Bacillales</taxon>
        <taxon>Paenibacillaceae</taxon>
        <taxon>Paenibacillus</taxon>
    </lineage>
</organism>
<accession>A0A2V4V970</accession>
<dbReference type="OrthoDB" id="2665558at2"/>
<sequence length="183" mass="21856">MKTVKFTYDPLALVRIVLQRHVEENIQGKFYKAKQFACYEYLSKLSDESLENLLREYTKRHNLEFITLENWKQDGELIFEIIFEQENYKQLEIDFKKRGFGATGLGILDVGNNIFYDCGFVQHWSTIQHIVEKSYPRYAKALEKMYIYERLEEFDGVTREELEHFITTNFELYGGSKPAKEYL</sequence>
<evidence type="ECO:0000313" key="4">
    <source>
        <dbReference type="Proteomes" id="UP000509327"/>
    </source>
</evidence>
<evidence type="ECO:0000313" key="2">
    <source>
        <dbReference type="EMBL" id="QKS55513.1"/>
    </source>
</evidence>
<dbReference type="AlphaFoldDB" id="A0A2V4V970"/>